<accession>A0A7R8CVW2</accession>
<reference evidence="1" key="1">
    <citation type="submission" date="2021-02" db="EMBL/GenBank/DDBJ databases">
        <authorList>
            <person name="Bekaert M."/>
        </authorList>
    </citation>
    <scope>NUCLEOTIDE SEQUENCE</scope>
    <source>
        <strain evidence="1">IoA-00</strain>
    </source>
</reference>
<dbReference type="Proteomes" id="UP000675881">
    <property type="component" value="Chromosome 3"/>
</dbReference>
<evidence type="ECO:0000313" key="1">
    <source>
        <dbReference type="EMBL" id="CAF2897743.1"/>
    </source>
</evidence>
<organism evidence="1 2">
    <name type="scientific">Lepeophtheirus salmonis</name>
    <name type="common">Salmon louse</name>
    <name type="synonym">Caligus salmonis</name>
    <dbReference type="NCBI Taxonomy" id="72036"/>
    <lineage>
        <taxon>Eukaryota</taxon>
        <taxon>Metazoa</taxon>
        <taxon>Ecdysozoa</taxon>
        <taxon>Arthropoda</taxon>
        <taxon>Crustacea</taxon>
        <taxon>Multicrustacea</taxon>
        <taxon>Hexanauplia</taxon>
        <taxon>Copepoda</taxon>
        <taxon>Siphonostomatoida</taxon>
        <taxon>Caligidae</taxon>
        <taxon>Lepeophtheirus</taxon>
    </lineage>
</organism>
<sequence>MGGTGHGAAIHDVLPRGLSERIHDRGNKRPLLTMGFGTIIGEILGGPQLGLLEDMGGGYDIHHIAPNPILGAVLLVRGCSPIEYLGKPVSVYSLSPDDWSVIAAGFGPVSMGRIFVYGLAQDLCVAYQSFIKCCPLGVEKCDLSEMLERFLPKLDQIQCPREGESAGFVVRGVVKALGTPERVSEYAIAAIESVVGVGYETGDEVCIVEVSESAIVL</sequence>
<dbReference type="EMBL" id="HG994582">
    <property type="protein sequence ID" value="CAF2897743.1"/>
    <property type="molecule type" value="Genomic_DNA"/>
</dbReference>
<protein>
    <submittedName>
        <fullName evidence="1">(salmon louse) hypothetical protein</fullName>
    </submittedName>
</protein>
<evidence type="ECO:0000313" key="2">
    <source>
        <dbReference type="Proteomes" id="UP000675881"/>
    </source>
</evidence>
<gene>
    <name evidence="1" type="ORF">LSAA_7653</name>
</gene>
<proteinExistence type="predicted"/>
<name>A0A7R8CVW2_LEPSM</name>
<dbReference type="AlphaFoldDB" id="A0A7R8CVW2"/>
<keyword evidence="2" id="KW-1185">Reference proteome</keyword>